<evidence type="ECO:0000313" key="2">
    <source>
        <dbReference type="Proteomes" id="UP000008037"/>
    </source>
</evidence>
<dbReference type="OrthoDB" id="375662at2157"/>
<sequence length="198" mass="22671">MVGERGAKPLLIHTFYKSKRAICSKGVKQRLIIKLLASQKSYYYPSSKPDITRGVLAKYLSDKLGISAVNAYHYVFKELDECLVPNGFVEEHGAVATGKGPGLLQKTGIPCYRLTLLGMLVASTLEDEFDLQKRIELVRHYLKSKKVLDTNEFSSIEELLLRLQRYPQKTLELIRYSVMEYINGKTRNPLDSIKRQWQ</sequence>
<protein>
    <submittedName>
        <fullName evidence="1">Uncharacterized protein</fullName>
    </submittedName>
</protein>
<organism evidence="1 2">
    <name type="scientific">Nitrososphaera gargensis (strain Ga9.2)</name>
    <dbReference type="NCBI Taxonomy" id="1237085"/>
    <lineage>
        <taxon>Archaea</taxon>
        <taxon>Nitrososphaerota</taxon>
        <taxon>Nitrososphaeria</taxon>
        <taxon>Nitrososphaerales</taxon>
        <taxon>Nitrososphaeraceae</taxon>
        <taxon>Nitrososphaera</taxon>
    </lineage>
</organism>
<dbReference type="KEGG" id="nga:Ngar_c33600"/>
<dbReference type="STRING" id="1237085.Ngar_c33600"/>
<dbReference type="InParanoid" id="K0IJP0"/>
<dbReference type="Proteomes" id="UP000008037">
    <property type="component" value="Chromosome"/>
</dbReference>
<accession>K0IJP0</accession>
<keyword evidence="2" id="KW-1185">Reference proteome</keyword>
<dbReference type="AlphaFoldDB" id="K0IJP0"/>
<dbReference type="EMBL" id="CP002408">
    <property type="protein sequence ID" value="AFU60275.1"/>
    <property type="molecule type" value="Genomic_DNA"/>
</dbReference>
<proteinExistence type="predicted"/>
<reference evidence="1 2" key="1">
    <citation type="journal article" date="2012" name="Environ. Microbiol.">
        <title>The genome of the ammonia-oxidizing Candidatus Nitrososphaera gargensis: insights into metabolic versatility and environmental adaptations.</title>
        <authorList>
            <person name="Spang A."/>
            <person name="Poehlein A."/>
            <person name="Offre P."/>
            <person name="Zumbragel S."/>
            <person name="Haider S."/>
            <person name="Rychlik N."/>
            <person name="Nowka B."/>
            <person name="Schmeisser C."/>
            <person name="Lebedeva E.V."/>
            <person name="Rattei T."/>
            <person name="Bohm C."/>
            <person name="Schmid M."/>
            <person name="Galushko A."/>
            <person name="Hatzenpichler R."/>
            <person name="Weinmaier T."/>
            <person name="Daniel R."/>
            <person name="Schleper C."/>
            <person name="Spieck E."/>
            <person name="Streit W."/>
            <person name="Wagner M."/>
        </authorList>
    </citation>
    <scope>NUCLEOTIDE SEQUENCE [LARGE SCALE GENOMIC DNA]</scope>
    <source>
        <strain evidence="2">Ga9.2</strain>
    </source>
</reference>
<dbReference type="BioCyc" id="CNIT1237085:G1324-3360-MONOMER"/>
<dbReference type="GeneID" id="13797170"/>
<dbReference type="RefSeq" id="WP_015020808.1">
    <property type="nucleotide sequence ID" value="NC_018719.1"/>
</dbReference>
<name>K0IJP0_NITGG</name>
<dbReference type="HOGENOM" id="CLU_116583_0_0_2"/>
<gene>
    <name evidence="1" type="ordered locus">Ngar_c33600</name>
</gene>
<evidence type="ECO:0000313" key="1">
    <source>
        <dbReference type="EMBL" id="AFU60275.1"/>
    </source>
</evidence>